<evidence type="ECO:0000313" key="2">
    <source>
        <dbReference type="EMBL" id="MFC7332621.1"/>
    </source>
</evidence>
<accession>A0ABW2KTI0</accession>
<dbReference type="RefSeq" id="WP_377357140.1">
    <property type="nucleotide sequence ID" value="NZ_JBHTCM010000006.1"/>
</dbReference>
<protein>
    <submittedName>
        <fullName evidence="2">Uncharacterized protein</fullName>
    </submittedName>
</protein>
<proteinExistence type="predicted"/>
<keyword evidence="1" id="KW-1133">Transmembrane helix</keyword>
<feature type="transmembrane region" description="Helical" evidence="1">
    <location>
        <begin position="44"/>
        <end position="63"/>
    </location>
</feature>
<evidence type="ECO:0000256" key="1">
    <source>
        <dbReference type="SAM" id="Phobius"/>
    </source>
</evidence>
<gene>
    <name evidence="2" type="ORF">ACFQPS_05560</name>
</gene>
<name>A0ABW2KTI0_9PROT</name>
<comment type="caution">
    <text evidence="2">The sequence shown here is derived from an EMBL/GenBank/DDBJ whole genome shotgun (WGS) entry which is preliminary data.</text>
</comment>
<reference evidence="3" key="1">
    <citation type="journal article" date="2019" name="Int. J. Syst. Evol. Microbiol.">
        <title>The Global Catalogue of Microorganisms (GCM) 10K type strain sequencing project: providing services to taxonomists for standard genome sequencing and annotation.</title>
        <authorList>
            <consortium name="The Broad Institute Genomics Platform"/>
            <consortium name="The Broad Institute Genome Sequencing Center for Infectious Disease"/>
            <person name="Wu L."/>
            <person name="Ma J."/>
        </authorList>
    </citation>
    <scope>NUCLEOTIDE SEQUENCE [LARGE SCALE GENOMIC DNA]</scope>
    <source>
        <strain evidence="3">CGMCC 1.16275</strain>
    </source>
</reference>
<organism evidence="2 3">
    <name type="scientific">Rhodocista pekingensis</name>
    <dbReference type="NCBI Taxonomy" id="201185"/>
    <lineage>
        <taxon>Bacteria</taxon>
        <taxon>Pseudomonadati</taxon>
        <taxon>Pseudomonadota</taxon>
        <taxon>Alphaproteobacteria</taxon>
        <taxon>Rhodospirillales</taxon>
        <taxon>Azospirillaceae</taxon>
        <taxon>Rhodocista</taxon>
    </lineage>
</organism>
<evidence type="ECO:0000313" key="3">
    <source>
        <dbReference type="Proteomes" id="UP001596456"/>
    </source>
</evidence>
<keyword evidence="1" id="KW-0472">Membrane</keyword>
<dbReference type="EMBL" id="JBHTCM010000006">
    <property type="protein sequence ID" value="MFC7332621.1"/>
    <property type="molecule type" value="Genomic_DNA"/>
</dbReference>
<feature type="transmembrane region" description="Helical" evidence="1">
    <location>
        <begin position="91"/>
        <end position="110"/>
    </location>
</feature>
<sequence>MTKENFYEKAWKITIHALMVSFPVCFIVYISGRFFAAEPLGPGVYFSAFIIIFSLLPFSLIVFPDRWREAINIIGPKDKALERDEYTIEDAGIFIMSGLTAFIFKAMVVAS</sequence>
<feature type="transmembrane region" description="Helical" evidence="1">
    <location>
        <begin position="12"/>
        <end position="32"/>
    </location>
</feature>
<keyword evidence="1" id="KW-0812">Transmembrane</keyword>
<keyword evidence="3" id="KW-1185">Reference proteome</keyword>
<dbReference type="Proteomes" id="UP001596456">
    <property type="component" value="Unassembled WGS sequence"/>
</dbReference>